<gene>
    <name evidence="1" type="ORF">B4102_1623</name>
</gene>
<dbReference type="EMBL" id="LQYN01000011">
    <property type="protein sequence ID" value="KYD10838.1"/>
    <property type="molecule type" value="Genomic_DNA"/>
</dbReference>
<name>A0A150LES6_9BACI</name>
<protein>
    <submittedName>
        <fullName evidence="1">Uncharacterized protein</fullName>
    </submittedName>
</protein>
<sequence>MKSSAELEINTENNELSIPAFGYELIRDILLPEILGKETPDILYWSGKLLARKFPLMSINEIISFFDEAGWGNLRITKDEKKGMELELTSPLISRQIELKTESSFKLEAGFLAEQIQSQKKVRTEAYEEIVKRHKKVKIIVQWDLKDTDV</sequence>
<dbReference type="PATRIC" id="fig|46224.3.peg.682"/>
<reference evidence="1 2" key="1">
    <citation type="submission" date="2016-01" db="EMBL/GenBank/DDBJ databases">
        <title>Genome Sequences of Twelve Sporeforming Bacillus Species Isolated from Foods.</title>
        <authorList>
            <person name="Berendsen E.M."/>
            <person name="Wells-Bennik M.H."/>
            <person name="Krawcyk A.O."/>
            <person name="De Jong A."/>
            <person name="Holsappel S."/>
            <person name="Eijlander R.T."/>
            <person name="Kuipers O.P."/>
        </authorList>
    </citation>
    <scope>NUCLEOTIDE SEQUENCE [LARGE SCALE GENOMIC DNA]</scope>
    <source>
        <strain evidence="1 2">B4102</strain>
    </source>
</reference>
<dbReference type="InterPro" id="IPR019642">
    <property type="entry name" value="DUF2507"/>
</dbReference>
<dbReference type="Pfam" id="PF10702">
    <property type="entry name" value="DUF2507"/>
    <property type="match status" value="1"/>
</dbReference>
<evidence type="ECO:0000313" key="1">
    <source>
        <dbReference type="EMBL" id="KYD10838.1"/>
    </source>
</evidence>
<dbReference type="GeneID" id="62497254"/>
<organism evidence="1 2">
    <name type="scientific">Heyndrickxia sporothermodurans</name>
    <dbReference type="NCBI Taxonomy" id="46224"/>
    <lineage>
        <taxon>Bacteria</taxon>
        <taxon>Bacillati</taxon>
        <taxon>Bacillota</taxon>
        <taxon>Bacilli</taxon>
        <taxon>Bacillales</taxon>
        <taxon>Bacillaceae</taxon>
        <taxon>Heyndrickxia</taxon>
    </lineage>
</organism>
<dbReference type="STRING" id="46224.B4102_1623"/>
<evidence type="ECO:0000313" key="2">
    <source>
        <dbReference type="Proteomes" id="UP000075666"/>
    </source>
</evidence>
<dbReference type="PANTHER" id="PTHR35090">
    <property type="entry name" value="DNA-DIRECTED RNA POLYMERASE SUBUNIT I"/>
    <property type="match status" value="1"/>
</dbReference>
<dbReference type="Proteomes" id="UP000075666">
    <property type="component" value="Unassembled WGS sequence"/>
</dbReference>
<dbReference type="SUPFAM" id="SSF111126">
    <property type="entry name" value="Ligand-binding domain in the NO signalling and Golgi transport"/>
    <property type="match status" value="1"/>
</dbReference>
<dbReference type="Gene3D" id="3.30.1380.20">
    <property type="entry name" value="Trafficking protein particle complex subunit 3"/>
    <property type="match status" value="1"/>
</dbReference>
<keyword evidence="2" id="KW-1185">Reference proteome</keyword>
<proteinExistence type="predicted"/>
<accession>A0A150LES6</accession>
<comment type="caution">
    <text evidence="1">The sequence shown here is derived from an EMBL/GenBank/DDBJ whole genome shotgun (WGS) entry which is preliminary data.</text>
</comment>
<dbReference type="InterPro" id="IPR024096">
    <property type="entry name" value="NO_sig/Golgi_transp_ligand-bd"/>
</dbReference>
<dbReference type="PANTHER" id="PTHR35090:SF1">
    <property type="entry name" value="SLR0144 PROTEIN"/>
    <property type="match status" value="1"/>
</dbReference>
<dbReference type="RefSeq" id="WP_066227094.1">
    <property type="nucleotide sequence ID" value="NZ_CP066701.1"/>
</dbReference>
<dbReference type="AlphaFoldDB" id="A0A150LES6"/>